<dbReference type="AlphaFoldDB" id="A0A6G1EUF9"/>
<organism evidence="2 3">
    <name type="scientific">Oryza meyeriana var. granulata</name>
    <dbReference type="NCBI Taxonomy" id="110450"/>
    <lineage>
        <taxon>Eukaryota</taxon>
        <taxon>Viridiplantae</taxon>
        <taxon>Streptophyta</taxon>
        <taxon>Embryophyta</taxon>
        <taxon>Tracheophyta</taxon>
        <taxon>Spermatophyta</taxon>
        <taxon>Magnoliopsida</taxon>
        <taxon>Liliopsida</taxon>
        <taxon>Poales</taxon>
        <taxon>Poaceae</taxon>
        <taxon>BOP clade</taxon>
        <taxon>Oryzoideae</taxon>
        <taxon>Oryzeae</taxon>
        <taxon>Oryzinae</taxon>
        <taxon>Oryza</taxon>
        <taxon>Oryza meyeriana</taxon>
    </lineage>
</organism>
<dbReference type="Proteomes" id="UP000479710">
    <property type="component" value="Unassembled WGS sequence"/>
</dbReference>
<evidence type="ECO:0000256" key="1">
    <source>
        <dbReference type="SAM" id="MobiDB-lite"/>
    </source>
</evidence>
<feature type="region of interest" description="Disordered" evidence="1">
    <location>
        <begin position="1"/>
        <end position="72"/>
    </location>
</feature>
<protein>
    <submittedName>
        <fullName evidence="2">Uncharacterized protein</fullName>
    </submittedName>
</protein>
<reference evidence="2 3" key="1">
    <citation type="submission" date="2019-11" db="EMBL/GenBank/DDBJ databases">
        <title>Whole genome sequence of Oryza granulata.</title>
        <authorList>
            <person name="Li W."/>
        </authorList>
    </citation>
    <scope>NUCLEOTIDE SEQUENCE [LARGE SCALE GENOMIC DNA]</scope>
    <source>
        <strain evidence="3">cv. Menghai</strain>
        <tissue evidence="2">Leaf</tissue>
    </source>
</reference>
<feature type="compositionally biased region" description="Gly residues" evidence="1">
    <location>
        <begin position="63"/>
        <end position="72"/>
    </location>
</feature>
<proteinExistence type="predicted"/>
<name>A0A6G1EUF9_9ORYZ</name>
<feature type="compositionally biased region" description="Basic and acidic residues" evidence="1">
    <location>
        <begin position="36"/>
        <end position="49"/>
    </location>
</feature>
<evidence type="ECO:0000313" key="3">
    <source>
        <dbReference type="Proteomes" id="UP000479710"/>
    </source>
</evidence>
<evidence type="ECO:0000313" key="2">
    <source>
        <dbReference type="EMBL" id="KAF0928266.1"/>
    </source>
</evidence>
<gene>
    <name evidence="2" type="ORF">E2562_039337</name>
</gene>
<sequence length="72" mass="8035">MANSSQGRWWHRDKEREVVSTVEPRLSGRSTTTLDGEERTLEREMKGRLGGEMAQEGGARLTSGGGFEGRLR</sequence>
<accession>A0A6G1EUF9</accession>
<comment type="caution">
    <text evidence="2">The sequence shown here is derived from an EMBL/GenBank/DDBJ whole genome shotgun (WGS) entry which is preliminary data.</text>
</comment>
<dbReference type="EMBL" id="SPHZ02000003">
    <property type="protein sequence ID" value="KAF0928266.1"/>
    <property type="molecule type" value="Genomic_DNA"/>
</dbReference>
<keyword evidence="3" id="KW-1185">Reference proteome</keyword>